<dbReference type="Gene3D" id="3.40.50.1820">
    <property type="entry name" value="alpha/beta hydrolase"/>
    <property type="match status" value="1"/>
</dbReference>
<evidence type="ECO:0000313" key="4">
    <source>
        <dbReference type="Proteomes" id="UP000265581"/>
    </source>
</evidence>
<dbReference type="Proteomes" id="UP000265581">
    <property type="component" value="Unassembled WGS sequence"/>
</dbReference>
<dbReference type="InterPro" id="IPR000639">
    <property type="entry name" value="Epox_hydrolase-like"/>
</dbReference>
<dbReference type="RefSeq" id="WP_119704279.1">
    <property type="nucleotide sequence ID" value="NZ_JBHSOI010000002.1"/>
</dbReference>
<dbReference type="GO" id="GO:0016787">
    <property type="term" value="F:hydrolase activity"/>
    <property type="evidence" value="ECO:0007669"/>
    <property type="project" value="UniProtKB-KW"/>
</dbReference>
<evidence type="ECO:0000256" key="1">
    <source>
        <dbReference type="ARBA" id="ARBA00022801"/>
    </source>
</evidence>
<sequence length="279" mass="30341">MDSTRLTRFDRAGLTFDVIDSGPVDGAPVVLLHGFPQRATAWAGVSERLHAAGLRTYALDQRGYSPGARPLSRFAYTVDELVADVMALVEAIGAPVHLVGHDWGSGVAWAVTARHPASVRSLTAVSVAHPGAFMRSMVSSSQALRSYYMLMFQLPVLPERVLSRRGGLGERMLRASGMDTPMIETFRDEIVADGALRGGLGYYRSLPRSARSFAGRVSVPTTYVWSDGDTALVRRGAELTPQFVTGPYELEVLSGATHWILDQNPDELAEIIRRRIASA</sequence>
<dbReference type="SUPFAM" id="SSF53474">
    <property type="entry name" value="alpha/beta-Hydrolases"/>
    <property type="match status" value="1"/>
</dbReference>
<dbReference type="Pfam" id="PF00561">
    <property type="entry name" value="Abhydrolase_1"/>
    <property type="match status" value="1"/>
</dbReference>
<dbReference type="AlphaFoldDB" id="A0A371P152"/>
<comment type="caution">
    <text evidence="3">The sequence shown here is derived from an EMBL/GenBank/DDBJ whole genome shotgun (WGS) entry which is preliminary data.</text>
</comment>
<evidence type="ECO:0000313" key="3">
    <source>
        <dbReference type="EMBL" id="REK69679.1"/>
    </source>
</evidence>
<reference evidence="3 4" key="1">
    <citation type="submission" date="2018-08" db="EMBL/GenBank/DDBJ databases">
        <title>Aeromicrobium sp. M2KJ-4, whole genome shotgun sequence.</title>
        <authorList>
            <person name="Tuo L."/>
        </authorList>
    </citation>
    <scope>NUCLEOTIDE SEQUENCE [LARGE SCALE GENOMIC DNA]</scope>
    <source>
        <strain evidence="3 4">M2KJ-4</strain>
    </source>
</reference>
<gene>
    <name evidence="3" type="ORF">DX116_10765</name>
</gene>
<protein>
    <submittedName>
        <fullName evidence="3">Alpha/beta fold hydrolase</fullName>
    </submittedName>
</protein>
<dbReference type="PRINTS" id="PR00412">
    <property type="entry name" value="EPOXHYDRLASE"/>
</dbReference>
<keyword evidence="4" id="KW-1185">Reference proteome</keyword>
<proteinExistence type="predicted"/>
<dbReference type="InterPro" id="IPR000073">
    <property type="entry name" value="AB_hydrolase_1"/>
</dbReference>
<evidence type="ECO:0000259" key="2">
    <source>
        <dbReference type="Pfam" id="PF00561"/>
    </source>
</evidence>
<accession>A0A371P152</accession>
<organism evidence="3 4">
    <name type="scientific">Aeromicrobium endophyticum</name>
    <dbReference type="NCBI Taxonomy" id="2292704"/>
    <lineage>
        <taxon>Bacteria</taxon>
        <taxon>Bacillati</taxon>
        <taxon>Actinomycetota</taxon>
        <taxon>Actinomycetes</taxon>
        <taxon>Propionibacteriales</taxon>
        <taxon>Nocardioidaceae</taxon>
        <taxon>Aeromicrobium</taxon>
    </lineage>
</organism>
<dbReference type="InterPro" id="IPR029058">
    <property type="entry name" value="AB_hydrolase_fold"/>
</dbReference>
<name>A0A371P152_9ACTN</name>
<dbReference type="EMBL" id="QUBR01000002">
    <property type="protein sequence ID" value="REK69679.1"/>
    <property type="molecule type" value="Genomic_DNA"/>
</dbReference>
<dbReference type="PANTHER" id="PTHR43329">
    <property type="entry name" value="EPOXIDE HYDROLASE"/>
    <property type="match status" value="1"/>
</dbReference>
<feature type="domain" description="AB hydrolase-1" evidence="2">
    <location>
        <begin position="28"/>
        <end position="265"/>
    </location>
</feature>
<keyword evidence="1 3" id="KW-0378">Hydrolase</keyword>
<dbReference type="OrthoDB" id="2987348at2"/>